<gene>
    <name evidence="1" type="ORF">E5990_06030</name>
</gene>
<protein>
    <submittedName>
        <fullName evidence="1">Lipopolysaccharide biosynthesis protein</fullName>
    </submittedName>
</protein>
<comment type="caution">
    <text evidence="1">The sequence shown here is derived from an EMBL/GenBank/DDBJ whole genome shotgun (WGS) entry which is preliminary data.</text>
</comment>
<name>A0AC61S5F0_9BACT</name>
<organism evidence="1 2">
    <name type="scientific">Muribaculum caecicola</name>
    <dbReference type="NCBI Taxonomy" id="3038144"/>
    <lineage>
        <taxon>Bacteria</taxon>
        <taxon>Pseudomonadati</taxon>
        <taxon>Bacteroidota</taxon>
        <taxon>Bacteroidia</taxon>
        <taxon>Bacteroidales</taxon>
        <taxon>Muribaculaceae</taxon>
        <taxon>Muribaculum</taxon>
    </lineage>
</organism>
<accession>A0AC61S5F0</accession>
<reference evidence="1" key="1">
    <citation type="submission" date="2019-04" db="EMBL/GenBank/DDBJ databases">
        <title>Microbes associate with the intestines of laboratory mice.</title>
        <authorList>
            <person name="Navarre W."/>
            <person name="Wong E."/>
            <person name="Huang K.C."/>
            <person name="Tropini C."/>
            <person name="Ng K."/>
            <person name="Yu B."/>
        </authorList>
    </citation>
    <scope>NUCLEOTIDE SEQUENCE</scope>
    <source>
        <strain evidence="1">NM86_A22</strain>
    </source>
</reference>
<keyword evidence="2" id="KW-1185">Reference proteome</keyword>
<dbReference type="Proteomes" id="UP000305401">
    <property type="component" value="Unassembled WGS sequence"/>
</dbReference>
<evidence type="ECO:0000313" key="2">
    <source>
        <dbReference type="Proteomes" id="UP000305401"/>
    </source>
</evidence>
<sequence>MIKKTLSYLNKGNRRSARAKKNIAAMFALKGVSILCQLAVVPMTINYVSKYEYGIWITISSLVAWLSFFDLGIGNGLRNKMIEAVETGKHRLAKVYVSTSYAIISIIVACVWAVSVSASFFIDWCEVLNARAGLRQELVWTVVIVVTNFSLLFVLGLNRTLLNAVQKPAVASVFDTMTQLLLCVVLLVLINTTSGSLINLALAMGGTSMLVLVASNIWTFTGVLKRYRPSVWSVRFRLGRGIMSTGLAFFLLQIIAIAFYETNNLIITHFIGPDEVTVYNVAYKYMQVLMMVFTILIAPFWSAFAEANINGDFVWMRSTVKTLVRFVAVLGLLGLAMVAVSPLFYRVWLQGQVEVPILITLLVFLFHIANIWSTLWTQLLCGFGKIRLQMLMSTLCCLFYLPAAIFGCRYFGLAGLLCASVLSFAVFTSWFGVMQVHKLINRTAKGIWNK</sequence>
<evidence type="ECO:0000313" key="1">
    <source>
        <dbReference type="EMBL" id="THG51465.1"/>
    </source>
</evidence>
<dbReference type="EMBL" id="SSTG01000060">
    <property type="protein sequence ID" value="THG51465.1"/>
    <property type="molecule type" value="Genomic_DNA"/>
</dbReference>
<proteinExistence type="predicted"/>